<feature type="region of interest" description="Disordered" evidence="3">
    <location>
        <begin position="401"/>
        <end position="427"/>
    </location>
</feature>
<dbReference type="InterPro" id="IPR057537">
    <property type="entry name" value="C2_C2CD3_N"/>
</dbReference>
<accession>I7LUF3</accession>
<dbReference type="KEGG" id="tet:TTHERM_00295540"/>
<feature type="region of interest" description="Disordered" evidence="3">
    <location>
        <begin position="2884"/>
        <end position="2913"/>
    </location>
</feature>
<feature type="coiled-coil region" evidence="2">
    <location>
        <begin position="1547"/>
        <end position="1581"/>
    </location>
</feature>
<organism evidence="5 6">
    <name type="scientific">Tetrahymena thermophila (strain SB210)</name>
    <dbReference type="NCBI Taxonomy" id="312017"/>
    <lineage>
        <taxon>Eukaryota</taxon>
        <taxon>Sar</taxon>
        <taxon>Alveolata</taxon>
        <taxon>Ciliophora</taxon>
        <taxon>Intramacronucleata</taxon>
        <taxon>Oligohymenophorea</taxon>
        <taxon>Hymenostomatida</taxon>
        <taxon>Tetrahymenina</taxon>
        <taxon>Tetrahymenidae</taxon>
        <taxon>Tetrahymena</taxon>
    </lineage>
</organism>
<evidence type="ECO:0000256" key="3">
    <source>
        <dbReference type="SAM" id="MobiDB-lite"/>
    </source>
</evidence>
<evidence type="ECO:0000256" key="1">
    <source>
        <dbReference type="ARBA" id="ARBA00022837"/>
    </source>
</evidence>
<dbReference type="Proteomes" id="UP000009168">
    <property type="component" value="Unassembled WGS sequence"/>
</dbReference>
<feature type="compositionally biased region" description="Polar residues" evidence="3">
    <location>
        <begin position="1038"/>
        <end position="1056"/>
    </location>
</feature>
<keyword evidence="6" id="KW-1185">Reference proteome</keyword>
<name>I7LUF3_TETTS</name>
<reference evidence="6" key="1">
    <citation type="journal article" date="2006" name="PLoS Biol.">
        <title>Macronuclear genome sequence of the ciliate Tetrahymena thermophila, a model eukaryote.</title>
        <authorList>
            <person name="Eisen J.A."/>
            <person name="Coyne R.S."/>
            <person name="Wu M."/>
            <person name="Wu D."/>
            <person name="Thiagarajan M."/>
            <person name="Wortman J.R."/>
            <person name="Badger J.H."/>
            <person name="Ren Q."/>
            <person name="Amedeo P."/>
            <person name="Jones K.M."/>
            <person name="Tallon L.J."/>
            <person name="Delcher A.L."/>
            <person name="Salzberg S.L."/>
            <person name="Silva J.C."/>
            <person name="Haas B.J."/>
            <person name="Majoros W.H."/>
            <person name="Farzad M."/>
            <person name="Carlton J.M."/>
            <person name="Smith R.K. Jr."/>
            <person name="Garg J."/>
            <person name="Pearlman R.E."/>
            <person name="Karrer K.M."/>
            <person name="Sun L."/>
            <person name="Manning G."/>
            <person name="Elde N.C."/>
            <person name="Turkewitz A.P."/>
            <person name="Asai D.J."/>
            <person name="Wilkes D.E."/>
            <person name="Wang Y."/>
            <person name="Cai H."/>
            <person name="Collins K."/>
            <person name="Stewart B.A."/>
            <person name="Lee S.R."/>
            <person name="Wilamowska K."/>
            <person name="Weinberg Z."/>
            <person name="Ruzzo W.L."/>
            <person name="Wloga D."/>
            <person name="Gaertig J."/>
            <person name="Frankel J."/>
            <person name="Tsao C.-C."/>
            <person name="Gorovsky M.A."/>
            <person name="Keeling P.J."/>
            <person name="Waller R.F."/>
            <person name="Patron N.J."/>
            <person name="Cherry J.M."/>
            <person name="Stover N.A."/>
            <person name="Krieger C.J."/>
            <person name="del Toro C."/>
            <person name="Ryder H.F."/>
            <person name="Williamson S.C."/>
            <person name="Barbeau R.A."/>
            <person name="Hamilton E.P."/>
            <person name="Orias E."/>
        </authorList>
    </citation>
    <scope>NUCLEOTIDE SEQUENCE [LARGE SCALE GENOMIC DNA]</scope>
    <source>
        <strain evidence="6">SB210</strain>
    </source>
</reference>
<keyword evidence="1" id="KW-0106">Calcium</keyword>
<dbReference type="RefSeq" id="XP_001013186.2">
    <property type="nucleotide sequence ID" value="XM_001013186.2"/>
</dbReference>
<feature type="region of interest" description="Disordered" evidence="3">
    <location>
        <begin position="2830"/>
        <end position="2853"/>
    </location>
</feature>
<feature type="region of interest" description="Disordered" evidence="3">
    <location>
        <begin position="1038"/>
        <end position="1061"/>
    </location>
</feature>
<feature type="coiled-coil region" evidence="2">
    <location>
        <begin position="2540"/>
        <end position="2567"/>
    </location>
</feature>
<dbReference type="PROSITE" id="PS00018">
    <property type="entry name" value="EF_HAND_1"/>
    <property type="match status" value="1"/>
</dbReference>
<dbReference type="InterPro" id="IPR000008">
    <property type="entry name" value="C2_dom"/>
</dbReference>
<feature type="region of interest" description="Disordered" evidence="3">
    <location>
        <begin position="2718"/>
        <end position="2739"/>
    </location>
</feature>
<dbReference type="SMART" id="SM00239">
    <property type="entry name" value="C2"/>
    <property type="match status" value="1"/>
</dbReference>
<dbReference type="InParanoid" id="I7LUF3"/>
<keyword evidence="2" id="KW-0175">Coiled coil</keyword>
<dbReference type="Pfam" id="PF25339">
    <property type="entry name" value="C2_C2CD3_N"/>
    <property type="match status" value="1"/>
</dbReference>
<protein>
    <submittedName>
        <fullName evidence="5">Cyclic nucleotide-binding domain protein</fullName>
    </submittedName>
</protein>
<dbReference type="SUPFAM" id="SSF49562">
    <property type="entry name" value="C2 domain (Calcium/lipid-binding domain, CaLB)"/>
    <property type="match status" value="1"/>
</dbReference>
<dbReference type="PROSITE" id="PS50004">
    <property type="entry name" value="C2"/>
    <property type="match status" value="1"/>
</dbReference>
<evidence type="ECO:0000256" key="2">
    <source>
        <dbReference type="SAM" id="Coils"/>
    </source>
</evidence>
<dbReference type="InterPro" id="IPR035892">
    <property type="entry name" value="C2_domain_sf"/>
</dbReference>
<feature type="coiled-coil region" evidence="2">
    <location>
        <begin position="1113"/>
        <end position="1140"/>
    </location>
</feature>
<dbReference type="InterPro" id="IPR011992">
    <property type="entry name" value="EF-hand-dom_pair"/>
</dbReference>
<feature type="compositionally biased region" description="Polar residues" evidence="3">
    <location>
        <begin position="2723"/>
        <end position="2738"/>
    </location>
</feature>
<feature type="coiled-coil region" evidence="2">
    <location>
        <begin position="2273"/>
        <end position="2308"/>
    </location>
</feature>
<gene>
    <name evidence="5" type="ORF">TTHERM_00295540</name>
</gene>
<dbReference type="SUPFAM" id="SSF47473">
    <property type="entry name" value="EF-hand"/>
    <property type="match status" value="1"/>
</dbReference>
<dbReference type="EMBL" id="GG662740">
    <property type="protein sequence ID" value="EAR92941.2"/>
    <property type="molecule type" value="Genomic_DNA"/>
</dbReference>
<evidence type="ECO:0000313" key="6">
    <source>
        <dbReference type="Proteomes" id="UP000009168"/>
    </source>
</evidence>
<feature type="region of interest" description="Disordered" evidence="3">
    <location>
        <begin position="2649"/>
        <end position="2673"/>
    </location>
</feature>
<feature type="region of interest" description="Disordered" evidence="3">
    <location>
        <begin position="1482"/>
        <end position="1521"/>
    </location>
</feature>
<evidence type="ECO:0000313" key="5">
    <source>
        <dbReference type="EMBL" id="EAR92941.2"/>
    </source>
</evidence>
<dbReference type="InterPro" id="IPR018247">
    <property type="entry name" value="EF_Hand_1_Ca_BS"/>
</dbReference>
<feature type="domain" description="C2" evidence="4">
    <location>
        <begin position="2328"/>
        <end position="2450"/>
    </location>
</feature>
<dbReference type="GeneID" id="7829434"/>
<proteinExistence type="predicted"/>
<feature type="compositionally biased region" description="Basic and acidic residues" evidence="3">
    <location>
        <begin position="2663"/>
        <end position="2673"/>
    </location>
</feature>
<evidence type="ECO:0000259" key="4">
    <source>
        <dbReference type="PROSITE" id="PS50004"/>
    </source>
</evidence>
<sequence length="2958" mass="347802">MNREEFTGLGDEEAILPPGMEKISTTVYGYLTITIDDILYLNSGQYPQDQVRIRAEFWGDSKPGKIFRARNSSISLCDMYPCSRTYKICCQMEQFYKYLEDMSKSKQLKMMITDNVNKKIGYFKINFLPYLKPSLGFSDHCPFDEIENVYPILSFKKDQEKIGEIKVIIDSSFDPNKSQFIHQFSGNNTVEIDQKNLQFQNIQQQNEDFSHYQENQPSMDRNLYNSSQNEFLNINNQFDQRVPLSLIEKKQQLEYQANKFLENIPKKVNLGLELMEEIYNDDDEEDVQAFPSQQKNNQEMQIRQFDQNHNKERLNENMQYSNQNNVSNQREDYRLFPQNQQEQQQRAANNPNQRPFIQKMEQIQQTTFQNQNFFVDQENINQKLDKILELGENIFQMKKDLKQQAQNSNESNNIIKKNDPQLKSNHNENNFSMDKVVSLASQKIQTAQFDNSNDISNNSSQSDFLKDEIERQKQIIREQNSANNSSNSGLLLGKLSFKKRQDESNVKRQQIKSDQLVEYNLPKVNEINKAFNDEPQVPYDQAQHAEKETQLLKKNENIEEIKQSESLELNILEFNCLHEHLLTKFKQRNIFIGCQIPSILKHPSQLSESIQIEDSLKTFCKEVNGEEFIFRQKFTLSIEINDENYEKINNSSIQFTLNSFILPQKEVQDQKRIMMQIASGEFKISKLLEQKSLSGNFYINMWTSIPVNQHKQDCQEEAAKLIKIPKQDLEINKKENLNLLGQVKISIQLILKRKYNKQGAISQQQHSFNFNKTGASIASSQVDQGLSYSQHIASTIFNNFQILLRLGKLKILNLQSYSAFNFFSRYKIYGTIEQVSSEIQWENSEPDLHHRLTIPCSLENIQKMLKIPFIIEIWNKSDKGDDQIVGIIKINMSSIPKTILLPDFTGVNPNFIQPQQSQLLIVCNENVTISDIADNKDKGLLFVTIAFGSPIQLSKFDTNLQQSHIDYQHSIHQRSQQNSSFYTNNSLKPPLIANKNMNFNVEQQNLQQHHNRQQNLMHQGITQTINVSSIYDKNKQFSSAQKNQSQQLNQTESLQFKSEDRRVRQQIDMEYDDEDIRQHSLTIKPESHILQSNRQKKFEEEYEMEACQNTNLIEKFIDILQILNQNMNKIQQNLKKFILSFQAKDEIQNKEFIEFLQSLDLGIKLADIVPLIKILDYKQQGSFKFEFFSKSFNSFQRYENQIKQKYQLILQKLLEVIEASNIKPSDIDKELIRQSEFGLMRKEKFVSIMKKLNLAGDNVYELVESICSLLDVKNDGLLFVSTLNDYLQSIDVYGEIKKLILNPLWFFEIVQQEFSHSLLTTNKEDAKKLEKQQLFFQKEKIQYDELINFFDQDQSFWEVLLLICIIKGKKEIYQKEELAINGEQLKIFLNALKFQAQSDQQSNSSSKQINNLNEKKGALYEYSSSKKKQTIEINNQYQNDLSSNYSQIQASQIKKSSVQKIQEQQELDLITNLLNNEEIKLDLPTSKSNQQNKSNYKKGEFEDEDETENIPIYDNYNSINSNQKEQQKYTNNLFEKQEKLSSLGSKKTKEENGNQNIQQSINNMNKELNASNSNSQILQKKKFKVVHKFIVNIHKILITNLGKEYDMENAVLLYQFGDSEKVQIGSFDYFYGQSRYDINYQGEKIYKLNNEEDLDNILIQENIGIKMDLEISNQKLNTLQNNFGMRGGSNQQNKLKFTANLSSFVLLDIIQSSQLQKNEKQNDLKEGSQPFIIDQSINLVDNITQQYIGKIQLTIQYFSKEQVVEIENLEKSNLAANKNNQRVEECLLEKETKVKKLLPKSGFFNISINAVCSLKQNEIDCKNYKIMLFCDFFHENPYLSSIFKSLNSQAIYNQTEEILTIQESYQINLNQEIINYLQENTCLIQLRIFPLDDLIKRSNFIILAEQLLNLQYLLINQEINEESLVLKRKEIVLDKQQSLKNESEVINKLPISTQKEIIGVCSVEISYLKEKKLFQSNQSLTQFQKQIKNTSSLNQNNIKESAKNNYHQVFVLFDELLSLIMFENLLVTDQMCYFRTKINGKIIDGKGSFKMNFIENRIQELSKDSYIQFLLESEELDTINPLNIELVVRDMNKSQGEEIVLGHISIDFEILRKEFFQNLLENNSMKCTNSLCFTLLKRDRDNQVILDNGRSIEQQIMSIRVNLRLLLVKYETKGDYEQCQQFLQSMINSKQNLSIDSNNSSDILDQLRLSIRYTRQDFDSILSYLLFDKNTLYALLNLSDNQKSKCLLSQNECQQLLEDVFIYDKNENGIIEMEDLKKVLRKYSNQLKEQAEVIINKLDRNYTKILNEIIGNNLQKLDYIYFFKKFNILNQIQDSLDQSILKYQLKLTIQKATNVGVLFNGVIPNTYIKCIQLDISTNCILRDSNPQFDHCYEIELHPNQFKNYHQIKFMLYHRGYNQDFRDNMYKSTELGSAILDLSKMFFTKIKDLNKEETFKIKIESAHYSARIQNEAYLFVNVQLNCLNQFQQAKIEYQDAYTQNQQIYSYGEEEKDLNKFYKNTQSNFMQETNHEDDLIYNDEAFNNFKQTLMELREQNQEEDQQDEKIYQEIETKENFQTIPKNIQFSQGFLQKPLQDEIKFSSSENKKLQAEQNDCSDIMLEKAMNEIDDLTKLLESEKDQDKYYENIYRQQDKDQQNAIQNPQFIKEKPTQIKDSMRRDVYNSEDELEDLRKTLQQMNEHSENQQSQYNDYILQKSSEDDLKAKLSSNQQHKQTNNIDTSHQYEHSYLRNNFQSDNSQYKLQEQLKRNSNLMQEQEEKYPYYSKYMNYLGNQGSKSDQNKQKEGGLNIQQTFELEKDKNILFDKQKFQKQFKQSQYSEENSADKSLSKNNSYSNDKLNNYQIENLKQTRNELKNYFTLENYETFKPAEYQQDKQQSQYNSVGRPPIKKSDSQNSLKKLENKILPKYMKDSAEINRISNIMKQDFSKQKKYFDNTSDSEDD</sequence>